<dbReference type="VEuPathDB" id="FungiDB:Z520_08387"/>
<evidence type="ECO:0000313" key="2">
    <source>
        <dbReference type="Proteomes" id="UP000053411"/>
    </source>
</evidence>
<protein>
    <submittedName>
        <fullName evidence="1">Uncharacterized protein</fullName>
    </submittedName>
</protein>
<dbReference type="GeneID" id="27714133"/>
<organism evidence="1 2">
    <name type="scientific">Fonsecaea multimorphosa CBS 102226</name>
    <dbReference type="NCBI Taxonomy" id="1442371"/>
    <lineage>
        <taxon>Eukaryota</taxon>
        <taxon>Fungi</taxon>
        <taxon>Dikarya</taxon>
        <taxon>Ascomycota</taxon>
        <taxon>Pezizomycotina</taxon>
        <taxon>Eurotiomycetes</taxon>
        <taxon>Chaetothyriomycetidae</taxon>
        <taxon>Chaetothyriales</taxon>
        <taxon>Herpotrichiellaceae</taxon>
        <taxon>Fonsecaea</taxon>
    </lineage>
</organism>
<sequence>MTTVVPKVEAAKGLEPSQSLQQSNLGILRLHGIIVDMIETALADDKRLQICERYDFLYDKTKLQSSKFFLEPDHLFSSDIDLDKDSLKRAELTDKIILEELSKKFPTSGTD</sequence>
<keyword evidence="2" id="KW-1185">Reference proteome</keyword>
<proteinExistence type="predicted"/>
<reference evidence="1 2" key="1">
    <citation type="submission" date="2015-01" db="EMBL/GenBank/DDBJ databases">
        <title>The Genome Sequence of Fonsecaea multimorphosa CBS 102226.</title>
        <authorList>
            <consortium name="The Broad Institute Genomics Platform"/>
            <person name="Cuomo C."/>
            <person name="de Hoog S."/>
            <person name="Gorbushina A."/>
            <person name="Stielow B."/>
            <person name="Teixiera M."/>
            <person name="Abouelleil A."/>
            <person name="Chapman S.B."/>
            <person name="Priest M."/>
            <person name="Young S.K."/>
            <person name="Wortman J."/>
            <person name="Nusbaum C."/>
            <person name="Birren B."/>
        </authorList>
    </citation>
    <scope>NUCLEOTIDE SEQUENCE [LARGE SCALE GENOMIC DNA]</scope>
    <source>
        <strain evidence="1 2">CBS 102226</strain>
    </source>
</reference>
<accession>A0A0D2H1G4</accession>
<dbReference type="EMBL" id="KN848080">
    <property type="protein sequence ID" value="KIX95680.1"/>
    <property type="molecule type" value="Genomic_DNA"/>
</dbReference>
<dbReference type="Proteomes" id="UP000053411">
    <property type="component" value="Unassembled WGS sequence"/>
</dbReference>
<dbReference type="AlphaFoldDB" id="A0A0D2H1G4"/>
<name>A0A0D2H1G4_9EURO</name>
<gene>
    <name evidence="1" type="ORF">Z520_08387</name>
</gene>
<evidence type="ECO:0000313" key="1">
    <source>
        <dbReference type="EMBL" id="KIX95680.1"/>
    </source>
</evidence>
<feature type="non-terminal residue" evidence="1">
    <location>
        <position position="111"/>
    </location>
</feature>
<dbReference type="RefSeq" id="XP_016629803.1">
    <property type="nucleotide sequence ID" value="XM_016778884.1"/>
</dbReference>